<accession>A0A0B4XFJ5</accession>
<dbReference type="GO" id="GO:0005886">
    <property type="term" value="C:plasma membrane"/>
    <property type="evidence" value="ECO:0007669"/>
    <property type="project" value="UniProtKB-SubCell"/>
</dbReference>
<evidence type="ECO:0000256" key="7">
    <source>
        <dbReference type="ARBA" id="ARBA00022989"/>
    </source>
</evidence>
<proteinExistence type="inferred from homology"/>
<feature type="transmembrane region" description="Helical" evidence="9">
    <location>
        <begin position="99"/>
        <end position="125"/>
    </location>
</feature>
<evidence type="ECO:0000313" key="11">
    <source>
        <dbReference type="EMBL" id="AJD45490.1"/>
    </source>
</evidence>
<evidence type="ECO:0000256" key="5">
    <source>
        <dbReference type="ARBA" id="ARBA00022856"/>
    </source>
</evidence>
<gene>
    <name evidence="11" type="ORF">RGR602_PC01464</name>
</gene>
<comment type="similarity">
    <text evidence="9">Belongs to the binding-protein-dependent transport system permease family.</text>
</comment>
<dbReference type="EMBL" id="CP006880">
    <property type="protein sequence ID" value="AJD45490.1"/>
    <property type="molecule type" value="Genomic_DNA"/>
</dbReference>
<dbReference type="RefSeq" id="WP_040115694.1">
    <property type="nucleotide sequence ID" value="NZ_CP006880.1"/>
</dbReference>
<dbReference type="Proteomes" id="UP000031368">
    <property type="component" value="Plasmid pRgalR602c"/>
</dbReference>
<organism evidence="11 12">
    <name type="scientific">Rhizobium gallicum bv. gallicum R602sp</name>
    <dbReference type="NCBI Taxonomy" id="1041138"/>
    <lineage>
        <taxon>Bacteria</taxon>
        <taxon>Pseudomonadati</taxon>
        <taxon>Pseudomonadota</taxon>
        <taxon>Alphaproteobacteria</taxon>
        <taxon>Hyphomicrobiales</taxon>
        <taxon>Rhizobiaceae</taxon>
        <taxon>Rhizobium/Agrobacterium group</taxon>
        <taxon>Rhizobium</taxon>
    </lineage>
</organism>
<keyword evidence="11" id="KW-0614">Plasmid</keyword>
<keyword evidence="2 9" id="KW-0813">Transport</keyword>
<reference evidence="11 12" key="1">
    <citation type="submission" date="2013-11" db="EMBL/GenBank/DDBJ databases">
        <title>Complete genome sequence of Rhizobium gallicum bv. gallicum R602.</title>
        <authorList>
            <person name="Bustos P."/>
            <person name="Santamaria R.I."/>
            <person name="Lozano L."/>
            <person name="Acosta J.L."/>
            <person name="Ormeno-Orrillo E."/>
            <person name="Rogel M.A."/>
            <person name="Romero D."/>
            <person name="Cevallos M.A."/>
            <person name="Martinez-Romero E."/>
            <person name="Gonzalez V."/>
        </authorList>
    </citation>
    <scope>NUCLEOTIDE SEQUENCE [LARGE SCALE GENOMIC DNA]</scope>
    <source>
        <strain evidence="11 12">R602</strain>
        <plasmid evidence="11 12">pRgalR602c</plasmid>
    </source>
</reference>
<feature type="domain" description="ABC transmembrane type-1" evidence="10">
    <location>
        <begin position="101"/>
        <end position="286"/>
    </location>
</feature>
<keyword evidence="6" id="KW-0653">Protein transport</keyword>
<dbReference type="Pfam" id="PF12911">
    <property type="entry name" value="OppC_N"/>
    <property type="match status" value="1"/>
</dbReference>
<name>A0A0B4XFJ5_9HYPH</name>
<evidence type="ECO:0000256" key="8">
    <source>
        <dbReference type="ARBA" id="ARBA00023136"/>
    </source>
</evidence>
<evidence type="ECO:0000256" key="2">
    <source>
        <dbReference type="ARBA" id="ARBA00022448"/>
    </source>
</evidence>
<dbReference type="InterPro" id="IPR050366">
    <property type="entry name" value="BP-dependent_transpt_permease"/>
</dbReference>
<keyword evidence="12" id="KW-1185">Reference proteome</keyword>
<evidence type="ECO:0000256" key="9">
    <source>
        <dbReference type="RuleBase" id="RU363032"/>
    </source>
</evidence>
<keyword evidence="4 9" id="KW-0812">Transmembrane</keyword>
<evidence type="ECO:0000259" key="10">
    <source>
        <dbReference type="PROSITE" id="PS50928"/>
    </source>
</evidence>
<comment type="subcellular location">
    <subcellularLocation>
        <location evidence="1 9">Cell membrane</location>
        <topology evidence="1 9">Multi-pass membrane protein</topology>
    </subcellularLocation>
</comment>
<evidence type="ECO:0000313" key="12">
    <source>
        <dbReference type="Proteomes" id="UP000031368"/>
    </source>
</evidence>
<feature type="transmembrane region" description="Helical" evidence="9">
    <location>
        <begin position="146"/>
        <end position="171"/>
    </location>
</feature>
<dbReference type="CDD" id="cd06261">
    <property type="entry name" value="TM_PBP2"/>
    <property type="match status" value="1"/>
</dbReference>
<dbReference type="InterPro" id="IPR025966">
    <property type="entry name" value="OppC_N"/>
</dbReference>
<geneLocation type="plasmid" evidence="11 12">
    <name>pRgalR602c</name>
</geneLocation>
<keyword evidence="8 9" id="KW-0472">Membrane</keyword>
<feature type="transmembrane region" description="Helical" evidence="9">
    <location>
        <begin position="191"/>
        <end position="210"/>
    </location>
</feature>
<feature type="transmembrane region" description="Helical" evidence="9">
    <location>
        <begin position="36"/>
        <end position="58"/>
    </location>
</feature>
<dbReference type="KEGG" id="rga:RGR602_PC01464"/>
<sequence length="300" mass="31637">MTDALHSQSEIRRPPIPARIAASLARAGRQLADEPLGLSGFLILAVLCIVAIIAPALAPYDPNVQMLSDALQPPSLAHLAGTDEFGRDIFSRLVYGTRITIQTVLSISIIVGPVGLLIGIVSGFFGGRTDAILMRATDIVLSFPSLILALAFAAALGAGLNTAIIAISLTAWPPIARLARAEALVVRNADYVAAARLYGASSLRILLLYIAPMCVPSVIVRLTLNMAGIILTAASLGFLGLGAQPPAPEWGAMISSGRKFMLDYWWVAVMPGIAILLTSLAFNIAGDTLRDILDPRHARS</sequence>
<evidence type="ECO:0000256" key="1">
    <source>
        <dbReference type="ARBA" id="ARBA00004651"/>
    </source>
</evidence>
<dbReference type="InterPro" id="IPR035906">
    <property type="entry name" value="MetI-like_sf"/>
</dbReference>
<dbReference type="GO" id="GO:0071916">
    <property type="term" value="F:dipeptide transmembrane transporter activity"/>
    <property type="evidence" value="ECO:0007669"/>
    <property type="project" value="TreeGrafter"/>
</dbReference>
<dbReference type="InterPro" id="IPR000515">
    <property type="entry name" value="MetI-like"/>
</dbReference>
<dbReference type="PANTHER" id="PTHR43386:SF1">
    <property type="entry name" value="D,D-DIPEPTIDE TRANSPORT SYSTEM PERMEASE PROTEIN DDPC-RELATED"/>
    <property type="match status" value="1"/>
</dbReference>
<keyword evidence="3" id="KW-1003">Cell membrane</keyword>
<dbReference type="GO" id="GO:0015031">
    <property type="term" value="P:protein transport"/>
    <property type="evidence" value="ECO:0007669"/>
    <property type="project" value="UniProtKB-KW"/>
</dbReference>
<evidence type="ECO:0000256" key="4">
    <source>
        <dbReference type="ARBA" id="ARBA00022692"/>
    </source>
</evidence>
<dbReference type="PANTHER" id="PTHR43386">
    <property type="entry name" value="OLIGOPEPTIDE TRANSPORT SYSTEM PERMEASE PROTEIN APPC"/>
    <property type="match status" value="1"/>
</dbReference>
<evidence type="ECO:0000256" key="6">
    <source>
        <dbReference type="ARBA" id="ARBA00022927"/>
    </source>
</evidence>
<feature type="transmembrane region" description="Helical" evidence="9">
    <location>
        <begin position="222"/>
        <end position="244"/>
    </location>
</feature>
<dbReference type="SUPFAM" id="SSF161098">
    <property type="entry name" value="MetI-like"/>
    <property type="match status" value="1"/>
</dbReference>
<dbReference type="AlphaFoldDB" id="A0A0B4XFJ5"/>
<dbReference type="HOGENOM" id="CLU_028518_1_1_5"/>
<evidence type="ECO:0000256" key="3">
    <source>
        <dbReference type="ARBA" id="ARBA00022475"/>
    </source>
</evidence>
<protein>
    <submittedName>
        <fullName evidence="11">Dipeptide ABC transporter permease protein</fullName>
    </submittedName>
</protein>
<dbReference type="Pfam" id="PF00528">
    <property type="entry name" value="BPD_transp_1"/>
    <property type="match status" value="1"/>
</dbReference>
<feature type="transmembrane region" description="Helical" evidence="9">
    <location>
        <begin position="264"/>
        <end position="286"/>
    </location>
</feature>
<keyword evidence="7 9" id="KW-1133">Transmembrane helix</keyword>
<keyword evidence="5" id="KW-0571">Peptide transport</keyword>
<dbReference type="Gene3D" id="1.10.3720.10">
    <property type="entry name" value="MetI-like"/>
    <property type="match status" value="1"/>
</dbReference>
<dbReference type="PROSITE" id="PS50928">
    <property type="entry name" value="ABC_TM1"/>
    <property type="match status" value="1"/>
</dbReference>